<name>A0A2T0QB37_9ACTN</name>
<protein>
    <submittedName>
        <fullName evidence="1">Uncharacterized protein</fullName>
    </submittedName>
</protein>
<dbReference type="RefSeq" id="WP_106243458.1">
    <property type="nucleotide sequence ID" value="NZ_PVZC01000002.1"/>
</dbReference>
<accession>A0A2T0QB37</accession>
<gene>
    <name evidence="1" type="ORF">CLV72_102667</name>
</gene>
<organism evidence="1 2">
    <name type="scientific">Allonocardiopsis opalescens</name>
    <dbReference type="NCBI Taxonomy" id="1144618"/>
    <lineage>
        <taxon>Bacteria</taxon>
        <taxon>Bacillati</taxon>
        <taxon>Actinomycetota</taxon>
        <taxon>Actinomycetes</taxon>
        <taxon>Streptosporangiales</taxon>
        <taxon>Allonocardiopsis</taxon>
    </lineage>
</organism>
<reference evidence="1 2" key="1">
    <citation type="submission" date="2018-03" db="EMBL/GenBank/DDBJ databases">
        <title>Genomic Encyclopedia of Archaeal and Bacterial Type Strains, Phase II (KMG-II): from individual species to whole genera.</title>
        <authorList>
            <person name="Goeker M."/>
        </authorList>
    </citation>
    <scope>NUCLEOTIDE SEQUENCE [LARGE SCALE GENOMIC DNA]</scope>
    <source>
        <strain evidence="1 2">DSM 45601</strain>
    </source>
</reference>
<dbReference type="OrthoDB" id="3853933at2"/>
<sequence length="119" mass="13299">MDPGASRRSGAQDTERAAADDLLIAEADQIAGGWRFVTVEGIIVDTARELELYEQVLEIFDQVAGSRPARHSATPTRLTLAVWGPDAQERADELIRRVRALNPQRLWGGFQWEIRDSAR</sequence>
<keyword evidence="2" id="KW-1185">Reference proteome</keyword>
<evidence type="ECO:0000313" key="1">
    <source>
        <dbReference type="EMBL" id="PRY01031.1"/>
    </source>
</evidence>
<proteinExistence type="predicted"/>
<dbReference type="AlphaFoldDB" id="A0A2T0QB37"/>
<comment type="caution">
    <text evidence="1">The sequence shown here is derived from an EMBL/GenBank/DDBJ whole genome shotgun (WGS) entry which is preliminary data.</text>
</comment>
<evidence type="ECO:0000313" key="2">
    <source>
        <dbReference type="Proteomes" id="UP000237846"/>
    </source>
</evidence>
<dbReference type="Proteomes" id="UP000237846">
    <property type="component" value="Unassembled WGS sequence"/>
</dbReference>
<dbReference type="EMBL" id="PVZC01000002">
    <property type="protein sequence ID" value="PRY01031.1"/>
    <property type="molecule type" value="Genomic_DNA"/>
</dbReference>